<dbReference type="Proteomes" id="UP000253740">
    <property type="component" value="Unassembled WGS sequence"/>
</dbReference>
<evidence type="ECO:0000313" key="3">
    <source>
        <dbReference type="Proteomes" id="UP000253740"/>
    </source>
</evidence>
<name>A0A0K8QPV9_9GAMM</name>
<reference evidence="2" key="1">
    <citation type="submission" date="2015-08" db="EMBL/GenBank/DDBJ databases">
        <title>Complete DNA Sequence of Pseudomonas syringae pv. actinidiae, the Causal Agent of Kiwifruit Canker Disease.</title>
        <authorList>
            <person name="Rikkerink E.H.A."/>
            <person name="Fineran P.C."/>
        </authorList>
    </citation>
    <scope>NUCLEOTIDE SEQUENCE</scope>
    <source>
        <strain evidence="2">SkMP5</strain>
    </source>
</reference>
<evidence type="ECO:0008006" key="4">
    <source>
        <dbReference type="Google" id="ProtNLM"/>
    </source>
</evidence>
<evidence type="ECO:0000256" key="1">
    <source>
        <dbReference type="SAM" id="Phobius"/>
    </source>
</evidence>
<dbReference type="RefSeq" id="WP_062537305.1">
    <property type="nucleotide sequence ID" value="NZ_DF970228.1"/>
</dbReference>
<accession>A0A0K8QPV9</accession>
<dbReference type="EMBL" id="DF970228">
    <property type="protein sequence ID" value="GAP66716.1"/>
    <property type="molecule type" value="Genomic_DNA"/>
</dbReference>
<dbReference type="STRING" id="1475481.GCA_000953855_02073"/>
<keyword evidence="1" id="KW-0812">Transmembrane</keyword>
<feature type="transmembrane region" description="Helical" evidence="1">
    <location>
        <begin position="57"/>
        <end position="74"/>
    </location>
</feature>
<evidence type="ECO:0000313" key="2">
    <source>
        <dbReference type="EMBL" id="GAP66716.1"/>
    </source>
</evidence>
<keyword evidence="1" id="KW-1133">Transmembrane helix</keyword>
<sequence length="115" mass="12005">MNARRLGYAAWAALGLLQILWHALLAPPARTSVAAALLLGLLPLALPLLALRRPARALLWAGIVSLFYFSHGVAEAWSAPDATVRALAVAEAALAALLVLSLGAGARKRRKPAAV</sequence>
<proteinExistence type="predicted"/>
<keyword evidence="1" id="KW-0472">Membrane</keyword>
<keyword evidence="3" id="KW-1185">Reference proteome</keyword>
<dbReference type="InterPro" id="IPR018643">
    <property type="entry name" value="DUF2069_membrane"/>
</dbReference>
<protein>
    <recommendedName>
        <fullName evidence="4">DUF2069 domain-containing protein</fullName>
    </recommendedName>
</protein>
<gene>
    <name evidence="2" type="ORF">MBSD_n2031</name>
</gene>
<feature type="transmembrane region" description="Helical" evidence="1">
    <location>
        <begin position="86"/>
        <end position="106"/>
    </location>
</feature>
<dbReference type="AlphaFoldDB" id="A0A0K8QPV9"/>
<feature type="transmembrane region" description="Helical" evidence="1">
    <location>
        <begin position="7"/>
        <end position="25"/>
    </location>
</feature>
<feature type="transmembrane region" description="Helical" evidence="1">
    <location>
        <begin position="31"/>
        <end position="50"/>
    </location>
</feature>
<organism evidence="2">
    <name type="scientific">Mizugakiibacter sediminis</name>
    <dbReference type="NCBI Taxonomy" id="1475481"/>
    <lineage>
        <taxon>Bacteria</taxon>
        <taxon>Pseudomonadati</taxon>
        <taxon>Pseudomonadota</taxon>
        <taxon>Gammaproteobacteria</taxon>
        <taxon>Lysobacterales</taxon>
        <taxon>Rhodanobacteraceae</taxon>
        <taxon>Mizugakiibacter</taxon>
    </lineage>
</organism>
<dbReference type="Pfam" id="PF09842">
    <property type="entry name" value="DUF2069"/>
    <property type="match status" value="1"/>
</dbReference>